<dbReference type="Pfam" id="PF00994">
    <property type="entry name" value="MoCF_biosynth"/>
    <property type="match status" value="1"/>
</dbReference>
<evidence type="ECO:0000256" key="1">
    <source>
        <dbReference type="ARBA" id="ARBA00003487"/>
    </source>
</evidence>
<dbReference type="CDD" id="cd00886">
    <property type="entry name" value="MogA_MoaB"/>
    <property type="match status" value="1"/>
</dbReference>
<dbReference type="InterPro" id="IPR008284">
    <property type="entry name" value="MoCF_biosynth_CS"/>
</dbReference>
<proteinExistence type="predicted"/>
<dbReference type="Proteomes" id="UP000231932">
    <property type="component" value="Chromosome"/>
</dbReference>
<comment type="pathway">
    <text evidence="2">Cofactor biosynthesis; molybdopterin biosynthesis.</text>
</comment>
<reference evidence="6 8" key="3">
    <citation type="submission" date="2020-04" db="EMBL/GenBank/DDBJ databases">
        <authorList>
            <person name="Hogendoorn C."/>
        </authorList>
    </citation>
    <scope>NUCLEOTIDE SEQUENCE [LARGE SCALE GENOMIC DNA]</scope>
    <source>
        <strain evidence="6">COOX1</strain>
    </source>
</reference>
<evidence type="ECO:0000313" key="5">
    <source>
        <dbReference type="EMBL" id="ATY85174.1"/>
    </source>
</evidence>
<dbReference type="SUPFAM" id="SSF53218">
    <property type="entry name" value="Molybdenum cofactor biosynthesis proteins"/>
    <property type="match status" value="1"/>
</dbReference>
<feature type="domain" description="MoaB/Mog" evidence="4">
    <location>
        <begin position="8"/>
        <end position="152"/>
    </location>
</feature>
<dbReference type="RefSeq" id="WP_013075318.1">
    <property type="nucleotide sequence ID" value="NZ_CP024955.1"/>
</dbReference>
<dbReference type="EMBL" id="LR792683">
    <property type="protein sequence ID" value="CAB3393780.1"/>
    <property type="molecule type" value="Genomic_DNA"/>
</dbReference>
<evidence type="ECO:0000313" key="6">
    <source>
        <dbReference type="EMBL" id="CAB3393780.1"/>
    </source>
</evidence>
<dbReference type="PROSITE" id="PS01078">
    <property type="entry name" value="MOCF_BIOSYNTHESIS_1"/>
    <property type="match status" value="1"/>
</dbReference>
<dbReference type="InterPro" id="IPR036425">
    <property type="entry name" value="MoaB/Mog-like_dom_sf"/>
</dbReference>
<dbReference type="InterPro" id="IPR001453">
    <property type="entry name" value="MoaB/Mog_dom"/>
</dbReference>
<dbReference type="KEGG" id="kyr:CVV65_09750"/>
<dbReference type="SMART" id="SM00852">
    <property type="entry name" value="MoCF_biosynth"/>
    <property type="match status" value="1"/>
</dbReference>
<dbReference type="Gene3D" id="3.40.980.10">
    <property type="entry name" value="MoaB/Mog-like domain"/>
    <property type="match status" value="1"/>
</dbReference>
<evidence type="ECO:0000313" key="7">
    <source>
        <dbReference type="Proteomes" id="UP000231932"/>
    </source>
</evidence>
<dbReference type="OrthoDB" id="9784492at2"/>
<keyword evidence="6" id="KW-0548">Nucleotidyltransferase</keyword>
<keyword evidence="6" id="KW-0808">Transferase</keyword>
<dbReference type="EC" id="2.7.7.75" evidence="6"/>
<keyword evidence="3" id="KW-0501">Molybdenum cofactor biosynthesis</keyword>
<sequence length="175" mass="18701">MSEGWTVAIVTCSDKGAKGERPDTSGEVIRDYVTGRGMAVRGHRVVPDERDQIEAALVYYCDVERVDLVLTTGGTGLGPRDVTPEATLTVVERLVPGIPERMRAATAAVTPTAILSRSVAGIRGQTLIVNLPGNPKGVQECLEAVGDVLPHALGVLSGRVRDHGPVHHRHEESKR</sequence>
<organism evidence="5 7">
    <name type="scientific">Kyrpidia spormannii</name>
    <dbReference type="NCBI Taxonomy" id="2055160"/>
    <lineage>
        <taxon>Bacteria</taxon>
        <taxon>Bacillati</taxon>
        <taxon>Bacillota</taxon>
        <taxon>Bacilli</taxon>
        <taxon>Bacillales</taxon>
        <taxon>Alicyclobacillaceae</taxon>
        <taxon>Kyrpidia</taxon>
    </lineage>
</organism>
<dbReference type="Proteomes" id="UP000502196">
    <property type="component" value="Chromosome"/>
</dbReference>
<dbReference type="PANTHER" id="PTHR43764:SF1">
    <property type="entry name" value="MOLYBDOPTERIN MOLYBDOTRANSFERASE"/>
    <property type="match status" value="1"/>
</dbReference>
<name>A0A2K8N753_9BACL</name>
<dbReference type="EMBL" id="CP024955">
    <property type="protein sequence ID" value="ATY85174.1"/>
    <property type="molecule type" value="Genomic_DNA"/>
</dbReference>
<reference evidence="5" key="2">
    <citation type="journal article" date="2018" name="Genome Announc.">
        <title>Complete Genome Sequence of Kyrpidia sp. Strain EA-1, a Thermophilic Knallgas Bacterium, Isolated from the Azores.</title>
        <authorList>
            <person name="Reiner J.E."/>
            <person name="Lapp C.J."/>
            <person name="Bunk B."/>
            <person name="Sproer C."/>
            <person name="Overmann J."/>
            <person name="Gescher J."/>
        </authorList>
    </citation>
    <scope>NUCLEOTIDE SEQUENCE</scope>
    <source>
        <strain evidence="5">EA-1</strain>
    </source>
</reference>
<dbReference type="UniPathway" id="UPA00344"/>
<dbReference type="PANTHER" id="PTHR43764">
    <property type="entry name" value="MOLYBDENUM COFACTOR BIOSYNTHESIS"/>
    <property type="match status" value="1"/>
</dbReference>
<accession>A0A2K8N753</accession>
<comment type="function">
    <text evidence="1">May be involved in the biosynthesis of molybdopterin.</text>
</comment>
<dbReference type="AlphaFoldDB" id="A0A2K8N753"/>
<evidence type="ECO:0000259" key="4">
    <source>
        <dbReference type="SMART" id="SM00852"/>
    </source>
</evidence>
<evidence type="ECO:0000313" key="8">
    <source>
        <dbReference type="Proteomes" id="UP000502196"/>
    </source>
</evidence>
<dbReference type="GO" id="GO:0006777">
    <property type="term" value="P:Mo-molybdopterin cofactor biosynthetic process"/>
    <property type="evidence" value="ECO:0007669"/>
    <property type="project" value="UniProtKB-KW"/>
</dbReference>
<reference evidence="7" key="1">
    <citation type="submission" date="2017-11" db="EMBL/GenBank/DDBJ databases">
        <title>Complete Genome Sequence of Kyrpidia sp. Strain EA-1, a thermophilic, hydrogen-oxidizing Bacterium, isolated from the Azores.</title>
        <authorList>
            <person name="Reiner J.E."/>
            <person name="Lapp C.J."/>
            <person name="Bunk B."/>
            <person name="Gescher J."/>
        </authorList>
    </citation>
    <scope>NUCLEOTIDE SEQUENCE [LARGE SCALE GENOMIC DNA]</scope>
    <source>
        <strain evidence="7">EA-1</strain>
    </source>
</reference>
<dbReference type="InterPro" id="IPR051920">
    <property type="entry name" value="MPT_Adenylyltrnsfr/MoaC-Rel"/>
</dbReference>
<keyword evidence="7" id="KW-1185">Reference proteome</keyword>
<protein>
    <submittedName>
        <fullName evidence="5">Molybdenum cofactor biosynthesis protein</fullName>
    </submittedName>
    <submittedName>
        <fullName evidence="6">Molybdopterin adenylyltransferase</fullName>
        <ecNumber evidence="6">2.7.7.75</ecNumber>
    </submittedName>
</protein>
<evidence type="ECO:0000256" key="3">
    <source>
        <dbReference type="ARBA" id="ARBA00023150"/>
    </source>
</evidence>
<dbReference type="NCBIfam" id="TIGR00177">
    <property type="entry name" value="molyb_syn"/>
    <property type="match status" value="1"/>
</dbReference>
<gene>
    <name evidence="6" type="primary">mog</name>
    <name evidence="6" type="ORF">COOX1_2085</name>
    <name evidence="5" type="ORF">CVV65_09750</name>
</gene>
<evidence type="ECO:0000256" key="2">
    <source>
        <dbReference type="ARBA" id="ARBA00005046"/>
    </source>
</evidence>
<dbReference type="GO" id="GO:0061598">
    <property type="term" value="F:molybdopterin adenylyltransferase activity"/>
    <property type="evidence" value="ECO:0007669"/>
    <property type="project" value="UniProtKB-EC"/>
</dbReference>